<keyword evidence="2" id="KW-0808">Transferase</keyword>
<gene>
    <name evidence="7" type="primary">SD17</name>
    <name evidence="7" type="ORF">MA16_Dca026451</name>
</gene>
<dbReference type="PANTHER" id="PTHR27002:SF932">
    <property type="entry name" value="RECEPTOR-LIKE SERINE_THREONINE-PROTEIN KINASE"/>
    <property type="match status" value="1"/>
</dbReference>
<organism evidence="7 8">
    <name type="scientific">Dendrobium catenatum</name>
    <dbReference type="NCBI Taxonomy" id="906689"/>
    <lineage>
        <taxon>Eukaryota</taxon>
        <taxon>Viridiplantae</taxon>
        <taxon>Streptophyta</taxon>
        <taxon>Embryophyta</taxon>
        <taxon>Tracheophyta</taxon>
        <taxon>Spermatophyta</taxon>
        <taxon>Magnoliopsida</taxon>
        <taxon>Liliopsida</taxon>
        <taxon>Asparagales</taxon>
        <taxon>Orchidaceae</taxon>
        <taxon>Epidendroideae</taxon>
        <taxon>Malaxideae</taxon>
        <taxon>Dendrobiinae</taxon>
        <taxon>Dendrobium</taxon>
    </lineage>
</organism>
<keyword evidence="7" id="KW-0675">Receptor</keyword>
<dbReference type="GO" id="GO:0005886">
    <property type="term" value="C:plasma membrane"/>
    <property type="evidence" value="ECO:0007669"/>
    <property type="project" value="TreeGrafter"/>
</dbReference>
<evidence type="ECO:0000313" key="7">
    <source>
        <dbReference type="EMBL" id="PKU59791.1"/>
    </source>
</evidence>
<keyword evidence="3" id="KW-0547">Nucleotide-binding</keyword>
<dbReference type="AlphaFoldDB" id="A0A2I0V8R5"/>
<dbReference type="Gene3D" id="1.10.510.10">
    <property type="entry name" value="Transferase(Phosphotransferase) domain 1"/>
    <property type="match status" value="1"/>
</dbReference>
<protein>
    <submittedName>
        <fullName evidence="7">Receptor-like serine/threonine-protein kinase SD1-7</fullName>
    </submittedName>
</protein>
<reference evidence="7 8" key="2">
    <citation type="journal article" date="2017" name="Nature">
        <title>The Apostasia genome and the evolution of orchids.</title>
        <authorList>
            <person name="Zhang G.Q."/>
            <person name="Liu K.W."/>
            <person name="Li Z."/>
            <person name="Lohaus R."/>
            <person name="Hsiao Y.Y."/>
            <person name="Niu S.C."/>
            <person name="Wang J.Y."/>
            <person name="Lin Y.C."/>
            <person name="Xu Q."/>
            <person name="Chen L.J."/>
            <person name="Yoshida K."/>
            <person name="Fujiwara S."/>
            <person name="Wang Z.W."/>
            <person name="Zhang Y.Q."/>
            <person name="Mitsuda N."/>
            <person name="Wang M."/>
            <person name="Liu G.H."/>
            <person name="Pecoraro L."/>
            <person name="Huang H.X."/>
            <person name="Xiao X.J."/>
            <person name="Lin M."/>
            <person name="Wu X.Y."/>
            <person name="Wu W.L."/>
            <person name="Chen Y.Y."/>
            <person name="Chang S.B."/>
            <person name="Sakamoto S."/>
            <person name="Ohme-Takagi M."/>
            <person name="Yagi M."/>
            <person name="Zeng S.J."/>
            <person name="Shen C.Y."/>
            <person name="Yeh C.M."/>
            <person name="Luo Y.B."/>
            <person name="Tsai W.C."/>
            <person name="Van de Peer Y."/>
            <person name="Liu Z.J."/>
        </authorList>
    </citation>
    <scope>NUCLEOTIDE SEQUENCE [LARGE SCALE GENOMIC DNA]</scope>
    <source>
        <tissue evidence="7">The whole plant</tissue>
    </source>
</reference>
<accession>A0A2I0V8R5</accession>
<sequence length="66" mass="7441">MKYLLCEFSGYMSPEYAMNGLFSVKSDVYSFGVLLIEIVSGIRNSTYYNSEVSLNLLGYVSKATEF</sequence>
<dbReference type="PANTHER" id="PTHR27002">
    <property type="entry name" value="RECEPTOR-LIKE SERINE/THREONINE-PROTEIN KINASE SD1-8"/>
    <property type="match status" value="1"/>
</dbReference>
<dbReference type="SUPFAM" id="SSF56112">
    <property type="entry name" value="Protein kinase-like (PK-like)"/>
    <property type="match status" value="1"/>
</dbReference>
<keyword evidence="1" id="KW-0723">Serine/threonine-protein kinase</keyword>
<dbReference type="InterPro" id="IPR011009">
    <property type="entry name" value="Kinase-like_dom_sf"/>
</dbReference>
<evidence type="ECO:0000259" key="6">
    <source>
        <dbReference type="Pfam" id="PF07714"/>
    </source>
</evidence>
<evidence type="ECO:0000313" key="8">
    <source>
        <dbReference type="Proteomes" id="UP000233837"/>
    </source>
</evidence>
<evidence type="ECO:0000256" key="1">
    <source>
        <dbReference type="ARBA" id="ARBA00022527"/>
    </source>
</evidence>
<proteinExistence type="predicted"/>
<keyword evidence="4 7" id="KW-0418">Kinase</keyword>
<evidence type="ECO:0000256" key="3">
    <source>
        <dbReference type="ARBA" id="ARBA00022741"/>
    </source>
</evidence>
<dbReference type="Proteomes" id="UP000233837">
    <property type="component" value="Unassembled WGS sequence"/>
</dbReference>
<dbReference type="Pfam" id="PF07714">
    <property type="entry name" value="PK_Tyr_Ser-Thr"/>
    <property type="match status" value="1"/>
</dbReference>
<dbReference type="GO" id="GO:0004674">
    <property type="term" value="F:protein serine/threonine kinase activity"/>
    <property type="evidence" value="ECO:0007669"/>
    <property type="project" value="UniProtKB-KW"/>
</dbReference>
<dbReference type="InterPro" id="IPR001245">
    <property type="entry name" value="Ser-Thr/Tyr_kinase_cat_dom"/>
</dbReference>
<evidence type="ECO:0000256" key="5">
    <source>
        <dbReference type="ARBA" id="ARBA00022840"/>
    </source>
</evidence>
<evidence type="ECO:0000256" key="4">
    <source>
        <dbReference type="ARBA" id="ARBA00022777"/>
    </source>
</evidence>
<dbReference type="GO" id="GO:0005524">
    <property type="term" value="F:ATP binding"/>
    <property type="evidence" value="ECO:0007669"/>
    <property type="project" value="UniProtKB-KW"/>
</dbReference>
<reference evidence="7 8" key="1">
    <citation type="journal article" date="2016" name="Sci. Rep.">
        <title>The Dendrobium catenatum Lindl. genome sequence provides insights into polysaccharide synthase, floral development and adaptive evolution.</title>
        <authorList>
            <person name="Zhang G.Q."/>
            <person name="Xu Q."/>
            <person name="Bian C."/>
            <person name="Tsai W.C."/>
            <person name="Yeh C.M."/>
            <person name="Liu K.W."/>
            <person name="Yoshida K."/>
            <person name="Zhang L.S."/>
            <person name="Chang S.B."/>
            <person name="Chen F."/>
            <person name="Shi Y."/>
            <person name="Su Y.Y."/>
            <person name="Zhang Y.Q."/>
            <person name="Chen L.J."/>
            <person name="Yin Y."/>
            <person name="Lin M."/>
            <person name="Huang H."/>
            <person name="Deng H."/>
            <person name="Wang Z.W."/>
            <person name="Zhu S.L."/>
            <person name="Zhao X."/>
            <person name="Deng C."/>
            <person name="Niu S.C."/>
            <person name="Huang J."/>
            <person name="Wang M."/>
            <person name="Liu G.H."/>
            <person name="Yang H.J."/>
            <person name="Xiao X.J."/>
            <person name="Hsiao Y.Y."/>
            <person name="Wu W.L."/>
            <person name="Chen Y.Y."/>
            <person name="Mitsuda N."/>
            <person name="Ohme-Takagi M."/>
            <person name="Luo Y.B."/>
            <person name="Van de Peer Y."/>
            <person name="Liu Z.J."/>
        </authorList>
    </citation>
    <scope>NUCLEOTIDE SEQUENCE [LARGE SCALE GENOMIC DNA]</scope>
    <source>
        <tissue evidence="7">The whole plant</tissue>
    </source>
</reference>
<dbReference type="EMBL" id="KZ504064">
    <property type="protein sequence ID" value="PKU59791.1"/>
    <property type="molecule type" value="Genomic_DNA"/>
</dbReference>
<name>A0A2I0V8R5_9ASPA</name>
<feature type="domain" description="Serine-threonine/tyrosine-protein kinase catalytic" evidence="6">
    <location>
        <begin position="11"/>
        <end position="43"/>
    </location>
</feature>
<evidence type="ECO:0000256" key="2">
    <source>
        <dbReference type="ARBA" id="ARBA00022679"/>
    </source>
</evidence>
<keyword evidence="8" id="KW-1185">Reference proteome</keyword>
<keyword evidence="5" id="KW-0067">ATP-binding</keyword>